<proteinExistence type="predicted"/>
<organismHost>
    <name type="scientific">Paramecium bursaria</name>
    <dbReference type="NCBI Taxonomy" id="74790"/>
</organismHost>
<reference evidence="1 2" key="1">
    <citation type="journal article" date="2007" name="Virology">
        <title>Sequence and annotation of the 314-kb MT325 and the 321-kb FR483 viruses that infect Chlorella Pbi.</title>
        <authorList>
            <person name="Fitzgerald L.A."/>
            <person name="Graves M.V."/>
            <person name="Li X."/>
            <person name="Feldblyum T."/>
            <person name="Hartigan J."/>
            <person name="Van Etten J.L."/>
        </authorList>
    </citation>
    <scope>NUCLEOTIDE SEQUENCE [LARGE SCALE GENOMIC DNA]</scope>
    <source>
        <strain evidence="1 2">FR483</strain>
    </source>
</reference>
<dbReference type="Proteomes" id="UP000204095">
    <property type="component" value="Segment"/>
</dbReference>
<name>A7J871_PBCVF</name>
<accession>A7J871</accession>
<dbReference type="GeneID" id="5469769"/>
<gene>
    <name evidence="1" type="primary">n717R</name>
    <name evidence="1" type="ORF">FR483_n717R</name>
</gene>
<evidence type="ECO:0000313" key="2">
    <source>
        <dbReference type="Proteomes" id="UP000204095"/>
    </source>
</evidence>
<sequence length="75" mass="8124">MTLLQRKKQITADFPHWNSCFAASSRLRGPSPKAIAFPAYTPRLPLLTIIIVVVISSSSSGPIPPTSFNAEVRTA</sequence>
<dbReference type="EMBL" id="DQ890022">
    <property type="protein sequence ID" value="ABT16002.1"/>
    <property type="molecule type" value="Genomic_DNA"/>
</dbReference>
<organism evidence="1 2">
    <name type="scientific">Paramecium bursaria Chlorella virus FR483</name>
    <name type="common">PBCV-FR483</name>
    <dbReference type="NCBI Taxonomy" id="399781"/>
    <lineage>
        <taxon>Viruses</taxon>
        <taxon>Varidnaviria</taxon>
        <taxon>Bamfordvirae</taxon>
        <taxon>Nucleocytoviricota</taxon>
        <taxon>Megaviricetes</taxon>
        <taxon>Algavirales</taxon>
        <taxon>Phycodnaviridae</taxon>
        <taxon>Chlorovirus</taxon>
        <taxon>Chlorovirus conductrix</taxon>
        <taxon>Paramecium bursaria Chlorella virus A1</taxon>
    </lineage>
</organism>
<dbReference type="KEGG" id="vg:5469769"/>
<dbReference type="RefSeq" id="YP_001426349.1">
    <property type="nucleotide sequence ID" value="NC_008603.1"/>
</dbReference>
<protein>
    <submittedName>
        <fullName evidence="1">Uncharacterized protein n717R</fullName>
    </submittedName>
</protein>
<evidence type="ECO:0000313" key="1">
    <source>
        <dbReference type="EMBL" id="ABT16002.1"/>
    </source>
</evidence>